<dbReference type="InterPro" id="IPR011009">
    <property type="entry name" value="Kinase-like_dom_sf"/>
</dbReference>
<keyword evidence="8 11" id="KW-0067">ATP-binding</keyword>
<dbReference type="PROSITE" id="PS00107">
    <property type="entry name" value="PROTEIN_KINASE_ATP"/>
    <property type="match status" value="1"/>
</dbReference>
<comment type="activity regulation">
    <text evidence="13">Activated by threonine and tyrosine phosphorylation.</text>
</comment>
<dbReference type="PROSITE" id="PS00108">
    <property type="entry name" value="PROTEIN_KINASE_ST"/>
    <property type="match status" value="1"/>
</dbReference>
<evidence type="ECO:0000256" key="10">
    <source>
        <dbReference type="ARBA" id="ARBA00048312"/>
    </source>
</evidence>
<dbReference type="GO" id="GO:0005524">
    <property type="term" value="F:ATP binding"/>
    <property type="evidence" value="ECO:0007669"/>
    <property type="project" value="UniProtKB-UniRule"/>
</dbReference>
<dbReference type="AlphaFoldDB" id="A0AAD8LDM9"/>
<comment type="caution">
    <text evidence="15">The sequence shown here is derived from an EMBL/GenBank/DDBJ whole genome shotgun (WGS) entry which is preliminary data.</text>
</comment>
<evidence type="ECO:0000256" key="4">
    <source>
        <dbReference type="ARBA" id="ARBA00022553"/>
    </source>
</evidence>
<keyword evidence="6 11" id="KW-0547">Nucleotide-binding</keyword>
<accession>A0AAD8LDM9</accession>
<keyword evidence="3 12" id="KW-0723">Serine/threonine-protein kinase</keyword>
<evidence type="ECO:0000256" key="3">
    <source>
        <dbReference type="ARBA" id="ARBA00022527"/>
    </source>
</evidence>
<dbReference type="Gene3D" id="3.30.200.20">
    <property type="entry name" value="Phosphorylase Kinase, domain 1"/>
    <property type="match status" value="1"/>
</dbReference>
<evidence type="ECO:0000313" key="15">
    <source>
        <dbReference type="EMBL" id="KAK1439168.1"/>
    </source>
</evidence>
<dbReference type="PROSITE" id="PS50011">
    <property type="entry name" value="PROTEIN_KINASE_DOM"/>
    <property type="match status" value="1"/>
</dbReference>
<keyword evidence="4" id="KW-0597">Phosphoprotein</keyword>
<dbReference type="InterPro" id="IPR003527">
    <property type="entry name" value="MAP_kinase_CS"/>
</dbReference>
<dbReference type="InterPro" id="IPR000719">
    <property type="entry name" value="Prot_kinase_dom"/>
</dbReference>
<dbReference type="InterPro" id="IPR008271">
    <property type="entry name" value="Ser/Thr_kinase_AS"/>
</dbReference>
<dbReference type="PANTHER" id="PTHR24055">
    <property type="entry name" value="MITOGEN-ACTIVATED PROTEIN KINASE"/>
    <property type="match status" value="1"/>
</dbReference>
<evidence type="ECO:0000313" key="16">
    <source>
        <dbReference type="Proteomes" id="UP001229421"/>
    </source>
</evidence>
<dbReference type="EC" id="2.7.11.24" evidence="2 13"/>
<dbReference type="SMART" id="SM00220">
    <property type="entry name" value="S_TKc"/>
    <property type="match status" value="1"/>
</dbReference>
<dbReference type="InterPro" id="IPR017441">
    <property type="entry name" value="Protein_kinase_ATP_BS"/>
</dbReference>
<dbReference type="Proteomes" id="UP001229421">
    <property type="component" value="Unassembled WGS sequence"/>
</dbReference>
<evidence type="ECO:0000256" key="8">
    <source>
        <dbReference type="ARBA" id="ARBA00022840"/>
    </source>
</evidence>
<proteinExistence type="inferred from homology"/>
<dbReference type="FunFam" id="1.10.510.10:FF:000206">
    <property type="entry name" value="Mitogen-activated protein kinase"/>
    <property type="match status" value="1"/>
</dbReference>
<reference evidence="15" key="1">
    <citation type="journal article" date="2023" name="bioRxiv">
        <title>Improved chromosome-level genome assembly for marigold (Tagetes erecta).</title>
        <authorList>
            <person name="Jiang F."/>
            <person name="Yuan L."/>
            <person name="Wang S."/>
            <person name="Wang H."/>
            <person name="Xu D."/>
            <person name="Wang A."/>
            <person name="Fan W."/>
        </authorList>
    </citation>
    <scope>NUCLEOTIDE SEQUENCE</scope>
    <source>
        <strain evidence="15">WSJ</strain>
        <tissue evidence="15">Leaf</tissue>
    </source>
</reference>
<gene>
    <name evidence="15" type="ORF">QVD17_04983</name>
</gene>
<evidence type="ECO:0000256" key="6">
    <source>
        <dbReference type="ARBA" id="ARBA00022741"/>
    </source>
</evidence>
<dbReference type="EMBL" id="JAUHHV010000001">
    <property type="protein sequence ID" value="KAK1439168.1"/>
    <property type="molecule type" value="Genomic_DNA"/>
</dbReference>
<keyword evidence="7 13" id="KW-0418">Kinase</keyword>
<comment type="catalytic activity">
    <reaction evidence="10">
        <text>L-seryl-[protein] + ATP = O-phospho-L-seryl-[protein] + ADP + H(+)</text>
        <dbReference type="Rhea" id="RHEA:17989"/>
        <dbReference type="Rhea" id="RHEA-COMP:9863"/>
        <dbReference type="Rhea" id="RHEA-COMP:11604"/>
        <dbReference type="ChEBI" id="CHEBI:15378"/>
        <dbReference type="ChEBI" id="CHEBI:29999"/>
        <dbReference type="ChEBI" id="CHEBI:30616"/>
        <dbReference type="ChEBI" id="CHEBI:83421"/>
        <dbReference type="ChEBI" id="CHEBI:456216"/>
        <dbReference type="EC" id="2.7.11.24"/>
    </reaction>
</comment>
<evidence type="ECO:0000256" key="13">
    <source>
        <dbReference type="RuleBase" id="RU361165"/>
    </source>
</evidence>
<evidence type="ECO:0000256" key="1">
    <source>
        <dbReference type="ARBA" id="ARBA00008832"/>
    </source>
</evidence>
<comment type="similarity">
    <text evidence="13">Belongs to the protein kinase superfamily. Ser/Thr protein kinase family. MAP kinase subfamily.</text>
</comment>
<keyword evidence="13" id="KW-0460">Magnesium</keyword>
<protein>
    <recommendedName>
        <fullName evidence="2 13">Mitogen-activated protein kinase</fullName>
        <ecNumber evidence="2 13">2.7.11.24</ecNumber>
    </recommendedName>
</protein>
<feature type="binding site" evidence="11">
    <location>
        <position position="101"/>
    </location>
    <ligand>
        <name>ATP</name>
        <dbReference type="ChEBI" id="CHEBI:30616"/>
    </ligand>
</feature>
<dbReference type="GO" id="GO:0004707">
    <property type="term" value="F:MAP kinase activity"/>
    <property type="evidence" value="ECO:0007669"/>
    <property type="project" value="UniProtKB-EC"/>
</dbReference>
<sequence>MLRVSQKMSVHVLCFAWQSGFCSSLTIILFHDLSIYSKDMATYVEPPNGFRQPGKHYYTMWQTLFEIDTKYIPIKPIGRGAYGVVCSSINRETNEKVAIKKINNVFGNPTDAIRTLRELKLLRHIRHENVIGLKDVMFPICRNSFKDVYLVYELMDTDLHHIIKSSQPLSNDHCKFFLFQLLLGLKYLHSANVLHRDLKPGNLLVNANCELKICDFGLARTSQGSEQFMTEYVVTRWYRAPELLLCCDNYGTSIDVWSVGCIFAEILGRKPLFPGTECLNQLRLIINILGSQNDNNLGFIDNMKARRFIKSLPFTRGINLSSLYPMADPLALDLLKRMLVFDPTKRISVTEALQHPYMAGLFDPSKNPPASMPINLDLDENMSEDVIREEMLREMQHYHPEADAYHSMVFQR</sequence>
<evidence type="ECO:0000256" key="12">
    <source>
        <dbReference type="RuleBase" id="RU000304"/>
    </source>
</evidence>
<dbReference type="FunFam" id="3.30.200.20:FF:000046">
    <property type="entry name" value="Mitogen-activated protein kinase"/>
    <property type="match status" value="1"/>
</dbReference>
<evidence type="ECO:0000256" key="7">
    <source>
        <dbReference type="ARBA" id="ARBA00022777"/>
    </source>
</evidence>
<evidence type="ECO:0000259" key="14">
    <source>
        <dbReference type="PROSITE" id="PS50011"/>
    </source>
</evidence>
<dbReference type="PROSITE" id="PS01351">
    <property type="entry name" value="MAPK"/>
    <property type="match status" value="1"/>
</dbReference>
<evidence type="ECO:0000256" key="9">
    <source>
        <dbReference type="ARBA" id="ARBA00047592"/>
    </source>
</evidence>
<name>A0AAD8LDM9_TARER</name>
<dbReference type="Gene3D" id="1.10.510.10">
    <property type="entry name" value="Transferase(Phosphotransferase) domain 1"/>
    <property type="match status" value="1"/>
</dbReference>
<dbReference type="InterPro" id="IPR050117">
    <property type="entry name" value="MAPK"/>
</dbReference>
<keyword evidence="5 13" id="KW-0808">Transferase</keyword>
<feature type="domain" description="Protein kinase" evidence="14">
    <location>
        <begin position="71"/>
        <end position="358"/>
    </location>
</feature>
<evidence type="ECO:0000256" key="5">
    <source>
        <dbReference type="ARBA" id="ARBA00022679"/>
    </source>
</evidence>
<comment type="catalytic activity">
    <reaction evidence="9 13">
        <text>L-threonyl-[protein] + ATP = O-phospho-L-threonyl-[protein] + ADP + H(+)</text>
        <dbReference type="Rhea" id="RHEA:46608"/>
        <dbReference type="Rhea" id="RHEA-COMP:11060"/>
        <dbReference type="Rhea" id="RHEA-COMP:11605"/>
        <dbReference type="ChEBI" id="CHEBI:15378"/>
        <dbReference type="ChEBI" id="CHEBI:30013"/>
        <dbReference type="ChEBI" id="CHEBI:30616"/>
        <dbReference type="ChEBI" id="CHEBI:61977"/>
        <dbReference type="ChEBI" id="CHEBI:456216"/>
        <dbReference type="EC" id="2.7.11.24"/>
    </reaction>
</comment>
<comment type="similarity">
    <text evidence="1">Belongs to the protein kinase superfamily. CMGC Ser/Thr protein kinase family. MAP kinase subfamily.</text>
</comment>
<dbReference type="SUPFAM" id="SSF56112">
    <property type="entry name" value="Protein kinase-like (PK-like)"/>
    <property type="match status" value="1"/>
</dbReference>
<keyword evidence="16" id="KW-1185">Reference proteome</keyword>
<comment type="cofactor">
    <cofactor evidence="13">
        <name>Mg(2+)</name>
        <dbReference type="ChEBI" id="CHEBI:18420"/>
    </cofactor>
</comment>
<dbReference type="Pfam" id="PF00069">
    <property type="entry name" value="Pkinase"/>
    <property type="match status" value="1"/>
</dbReference>
<organism evidence="15 16">
    <name type="scientific">Tagetes erecta</name>
    <name type="common">African marigold</name>
    <dbReference type="NCBI Taxonomy" id="13708"/>
    <lineage>
        <taxon>Eukaryota</taxon>
        <taxon>Viridiplantae</taxon>
        <taxon>Streptophyta</taxon>
        <taxon>Embryophyta</taxon>
        <taxon>Tracheophyta</taxon>
        <taxon>Spermatophyta</taxon>
        <taxon>Magnoliopsida</taxon>
        <taxon>eudicotyledons</taxon>
        <taxon>Gunneridae</taxon>
        <taxon>Pentapetalae</taxon>
        <taxon>asterids</taxon>
        <taxon>campanulids</taxon>
        <taxon>Asterales</taxon>
        <taxon>Asteraceae</taxon>
        <taxon>Asteroideae</taxon>
        <taxon>Heliantheae alliance</taxon>
        <taxon>Tageteae</taxon>
        <taxon>Tagetes</taxon>
    </lineage>
</organism>
<evidence type="ECO:0000256" key="2">
    <source>
        <dbReference type="ARBA" id="ARBA00012411"/>
    </source>
</evidence>
<evidence type="ECO:0000256" key="11">
    <source>
        <dbReference type="PROSITE-ProRule" id="PRU10141"/>
    </source>
</evidence>